<evidence type="ECO:0000313" key="3">
    <source>
        <dbReference type="Proteomes" id="UP001629744"/>
    </source>
</evidence>
<organism evidence="2 3">
    <name type="scientific">Prescottella soli</name>
    <dbReference type="NCBI Taxonomy" id="1543852"/>
    <lineage>
        <taxon>Bacteria</taxon>
        <taxon>Bacillati</taxon>
        <taxon>Actinomycetota</taxon>
        <taxon>Actinomycetes</taxon>
        <taxon>Mycobacteriales</taxon>
        <taxon>Nocardiaceae</taxon>
        <taxon>Prescottella</taxon>
    </lineage>
</organism>
<proteinExistence type="predicted"/>
<gene>
    <name evidence="2" type="ORF">ABEU19_001853</name>
</gene>
<name>A0ABW9FT12_9NOCA</name>
<evidence type="ECO:0000256" key="1">
    <source>
        <dbReference type="SAM" id="MobiDB-lite"/>
    </source>
</evidence>
<keyword evidence="3" id="KW-1185">Reference proteome</keyword>
<reference evidence="2 3" key="1">
    <citation type="submission" date="2023-11" db="EMBL/GenBank/DDBJ databases">
        <authorList>
            <person name="Val-Calvo J."/>
            <person name="Scortti M."/>
            <person name="Vazquez-Boland J."/>
        </authorList>
    </citation>
    <scope>NUCLEOTIDE SEQUENCE [LARGE SCALE GENOMIC DNA]</scope>
    <source>
        <strain evidence="2 3">DSM 46662</strain>
    </source>
</reference>
<dbReference type="EMBL" id="JBDLNU010000002">
    <property type="protein sequence ID" value="MFM1728369.1"/>
    <property type="molecule type" value="Genomic_DNA"/>
</dbReference>
<accession>A0ABW9FT12</accession>
<feature type="region of interest" description="Disordered" evidence="1">
    <location>
        <begin position="40"/>
        <end position="62"/>
    </location>
</feature>
<dbReference type="Proteomes" id="UP001629744">
    <property type="component" value="Unassembled WGS sequence"/>
</dbReference>
<protein>
    <submittedName>
        <fullName evidence="2">Uncharacterized protein</fullName>
    </submittedName>
</protein>
<comment type="caution">
    <text evidence="2">The sequence shown here is derived from an EMBL/GenBank/DDBJ whole genome shotgun (WGS) entry which is preliminary data.</text>
</comment>
<dbReference type="RefSeq" id="WP_348604766.1">
    <property type="nucleotide sequence ID" value="NZ_CP157276.1"/>
</dbReference>
<sequence length="126" mass="12635">MRKTFTQGSLHRRIGIAAMAVAAAGVVAVPGVAWASNGISTGSSGPVAIEQGLPERTGTAPECAKETAPAAITTEAIQISEEEAQKLRAEQSAAEGIAVTVSVPAQIVAPAAQPDRQDAVADATSC</sequence>
<evidence type="ECO:0000313" key="2">
    <source>
        <dbReference type="EMBL" id="MFM1728369.1"/>
    </source>
</evidence>